<proteinExistence type="predicted"/>
<name>A0A8J5N836_HOMAM</name>
<organism evidence="3 4">
    <name type="scientific">Homarus americanus</name>
    <name type="common">American lobster</name>
    <dbReference type="NCBI Taxonomy" id="6706"/>
    <lineage>
        <taxon>Eukaryota</taxon>
        <taxon>Metazoa</taxon>
        <taxon>Ecdysozoa</taxon>
        <taxon>Arthropoda</taxon>
        <taxon>Crustacea</taxon>
        <taxon>Multicrustacea</taxon>
        <taxon>Malacostraca</taxon>
        <taxon>Eumalacostraca</taxon>
        <taxon>Eucarida</taxon>
        <taxon>Decapoda</taxon>
        <taxon>Pleocyemata</taxon>
        <taxon>Astacidea</taxon>
        <taxon>Nephropoidea</taxon>
        <taxon>Nephropidae</taxon>
        <taxon>Homarus</taxon>
    </lineage>
</organism>
<gene>
    <name evidence="3" type="primary">Acan-L5</name>
    <name evidence="3" type="ORF">Hamer_G021820</name>
</gene>
<evidence type="ECO:0000256" key="1">
    <source>
        <dbReference type="SAM" id="MobiDB-lite"/>
    </source>
</evidence>
<feature type="signal peptide" evidence="2">
    <location>
        <begin position="1"/>
        <end position="18"/>
    </location>
</feature>
<reference evidence="3" key="1">
    <citation type="journal article" date="2021" name="Sci. Adv.">
        <title>The American lobster genome reveals insights on longevity, neural, and immune adaptations.</title>
        <authorList>
            <person name="Polinski J.M."/>
            <person name="Zimin A.V."/>
            <person name="Clark K.F."/>
            <person name="Kohn A.B."/>
            <person name="Sadowski N."/>
            <person name="Timp W."/>
            <person name="Ptitsyn A."/>
            <person name="Khanna P."/>
            <person name="Romanova D.Y."/>
            <person name="Williams P."/>
            <person name="Greenwood S.J."/>
            <person name="Moroz L.L."/>
            <person name="Walt D.R."/>
            <person name="Bodnar A.G."/>
        </authorList>
    </citation>
    <scope>NUCLEOTIDE SEQUENCE</scope>
    <source>
        <strain evidence="3">GMGI-L3</strain>
    </source>
</reference>
<evidence type="ECO:0000256" key="2">
    <source>
        <dbReference type="SAM" id="SignalP"/>
    </source>
</evidence>
<evidence type="ECO:0000313" key="3">
    <source>
        <dbReference type="EMBL" id="KAG7174732.1"/>
    </source>
</evidence>
<keyword evidence="4" id="KW-1185">Reference proteome</keyword>
<sequence>MWVHQLVLLVSLAMVVCGGVVSEAGLAGRQGSGAALCQSTVTLDFSFDQPQVNCAPCEETLQMVAAGPVYTRNGRLAVLGLMVMVEHNMDGSMTCSLVHDEPDVQLLQSQLQREACGGSSTISSTVVTQSSGATGVTQSSGATGVTQSSGATGVTQSSGATGVTQSSGATGVTQSSGATGQE</sequence>
<comment type="caution">
    <text evidence="3">The sequence shown here is derived from an EMBL/GenBank/DDBJ whole genome shotgun (WGS) entry which is preliminary data.</text>
</comment>
<feature type="region of interest" description="Disordered" evidence="1">
    <location>
        <begin position="128"/>
        <end position="182"/>
    </location>
</feature>
<feature type="chain" id="PRO_5035284691" evidence="2">
    <location>
        <begin position="19"/>
        <end position="182"/>
    </location>
</feature>
<dbReference type="Proteomes" id="UP000747542">
    <property type="component" value="Unassembled WGS sequence"/>
</dbReference>
<evidence type="ECO:0000313" key="4">
    <source>
        <dbReference type="Proteomes" id="UP000747542"/>
    </source>
</evidence>
<protein>
    <submittedName>
        <fullName evidence="3">Putative Aggrecan core protein-like 5</fullName>
    </submittedName>
</protein>
<keyword evidence="2" id="KW-0732">Signal</keyword>
<feature type="compositionally biased region" description="Polar residues" evidence="1">
    <location>
        <begin position="133"/>
        <end position="182"/>
    </location>
</feature>
<dbReference type="AlphaFoldDB" id="A0A8J5N836"/>
<dbReference type="EMBL" id="JAHLQT010007143">
    <property type="protein sequence ID" value="KAG7174732.1"/>
    <property type="molecule type" value="Genomic_DNA"/>
</dbReference>
<feature type="non-terminal residue" evidence="3">
    <location>
        <position position="182"/>
    </location>
</feature>
<accession>A0A8J5N836</accession>